<keyword evidence="4 6" id="KW-0804">Transcription</keyword>
<sequence length="234" mass="26480">MHIHANVLDYFGHPDSNPFYERESLNERQKQEGIDPERLKNYEGVEYAVSHAQDPVLQVIRKQLTQRGRPPKPLAYYYVARGNAFQAPDVCSVVSSRLASTMFHLRKALSIAREQVAKSEDTDAIFSPKSHTAKDPQHDERYRPPPTLRSRMNMTSEHVLDAGNRAAILALERMVGTPSAHQQHPTHAHRRAKGGGTAAKRSSQQQAQQQQQQQQQKRASVDDGTQPTKRSKQM</sequence>
<keyword evidence="9" id="KW-1185">Reference proteome</keyword>
<dbReference type="GO" id="GO:0006357">
    <property type="term" value="P:regulation of transcription by RNA polymerase II"/>
    <property type="evidence" value="ECO:0007669"/>
    <property type="project" value="InterPro"/>
</dbReference>
<protein>
    <recommendedName>
        <fullName evidence="6">Mediator of RNA polymerase II transcription subunit 6</fullName>
    </recommendedName>
    <alternativeName>
        <fullName evidence="6">Mediator complex subunit 6</fullName>
    </alternativeName>
</protein>
<evidence type="ECO:0000256" key="5">
    <source>
        <dbReference type="ARBA" id="ARBA00023242"/>
    </source>
</evidence>
<dbReference type="STRING" id="946362.F2TXP4"/>
<dbReference type="AlphaFoldDB" id="F2TXP4"/>
<dbReference type="PANTHER" id="PTHR13104">
    <property type="entry name" value="MED-6-RELATED"/>
    <property type="match status" value="1"/>
</dbReference>
<dbReference type="KEGG" id="sre:PTSG_00859"/>
<feature type="compositionally biased region" description="Low complexity" evidence="7">
    <location>
        <begin position="204"/>
        <end position="216"/>
    </location>
</feature>
<evidence type="ECO:0000256" key="4">
    <source>
        <dbReference type="ARBA" id="ARBA00023163"/>
    </source>
</evidence>
<dbReference type="GO" id="GO:0016592">
    <property type="term" value="C:mediator complex"/>
    <property type="evidence" value="ECO:0007669"/>
    <property type="project" value="InterPro"/>
</dbReference>
<evidence type="ECO:0000256" key="3">
    <source>
        <dbReference type="ARBA" id="ARBA00023015"/>
    </source>
</evidence>
<proteinExistence type="inferred from homology"/>
<feature type="region of interest" description="Disordered" evidence="7">
    <location>
        <begin position="118"/>
        <end position="150"/>
    </location>
</feature>
<dbReference type="RefSeq" id="XP_004998328.1">
    <property type="nucleotide sequence ID" value="XM_004998271.1"/>
</dbReference>
<feature type="region of interest" description="Disordered" evidence="7">
    <location>
        <begin position="176"/>
        <end position="234"/>
    </location>
</feature>
<dbReference type="Pfam" id="PF04934">
    <property type="entry name" value="Med6"/>
    <property type="match status" value="1"/>
</dbReference>
<evidence type="ECO:0000256" key="1">
    <source>
        <dbReference type="ARBA" id="ARBA00004123"/>
    </source>
</evidence>
<organism evidence="9">
    <name type="scientific">Salpingoeca rosetta (strain ATCC 50818 / BSB-021)</name>
    <dbReference type="NCBI Taxonomy" id="946362"/>
    <lineage>
        <taxon>Eukaryota</taxon>
        <taxon>Choanoflagellata</taxon>
        <taxon>Craspedida</taxon>
        <taxon>Salpingoecidae</taxon>
        <taxon>Salpingoeca</taxon>
    </lineage>
</organism>
<evidence type="ECO:0000313" key="9">
    <source>
        <dbReference type="Proteomes" id="UP000007799"/>
    </source>
</evidence>
<keyword evidence="6" id="KW-0010">Activator</keyword>
<dbReference type="InterPro" id="IPR007018">
    <property type="entry name" value="Mediator_Med6"/>
</dbReference>
<feature type="compositionally biased region" description="Basic and acidic residues" evidence="7">
    <location>
        <begin position="132"/>
        <end position="143"/>
    </location>
</feature>
<dbReference type="InterPro" id="IPR038566">
    <property type="entry name" value="Mediator_Med6_sf"/>
</dbReference>
<dbReference type="Proteomes" id="UP000007799">
    <property type="component" value="Unassembled WGS sequence"/>
</dbReference>
<evidence type="ECO:0000256" key="2">
    <source>
        <dbReference type="ARBA" id="ARBA00007526"/>
    </source>
</evidence>
<comment type="subcellular location">
    <subcellularLocation>
        <location evidence="1 6">Nucleus</location>
    </subcellularLocation>
</comment>
<evidence type="ECO:0000256" key="7">
    <source>
        <dbReference type="SAM" id="MobiDB-lite"/>
    </source>
</evidence>
<keyword evidence="5 6" id="KW-0539">Nucleus</keyword>
<dbReference type="GeneID" id="16078923"/>
<dbReference type="Gene3D" id="3.10.450.580">
    <property type="entry name" value="Mediator complex, subunit Med6"/>
    <property type="match status" value="1"/>
</dbReference>
<name>F2TXP4_SALR5</name>
<keyword evidence="3 6" id="KW-0805">Transcription regulation</keyword>
<comment type="similarity">
    <text evidence="2 6">Belongs to the Mediator complex subunit 6 family.</text>
</comment>
<dbReference type="EMBL" id="GL832956">
    <property type="protein sequence ID" value="EGD76153.1"/>
    <property type="molecule type" value="Genomic_DNA"/>
</dbReference>
<dbReference type="InParanoid" id="F2TXP4"/>
<comment type="subunit">
    <text evidence="6">Component of the Mediator complex.</text>
</comment>
<dbReference type="GO" id="GO:0003712">
    <property type="term" value="F:transcription coregulator activity"/>
    <property type="evidence" value="ECO:0007669"/>
    <property type="project" value="InterPro"/>
</dbReference>
<gene>
    <name evidence="6" type="primary">MED6</name>
    <name evidence="8" type="ORF">PTSG_00859</name>
</gene>
<feature type="compositionally biased region" description="Basic residues" evidence="7">
    <location>
        <begin position="184"/>
        <end position="193"/>
    </location>
</feature>
<dbReference type="eggNOG" id="KOG3169">
    <property type="taxonomic scope" value="Eukaryota"/>
</dbReference>
<evidence type="ECO:0000313" key="8">
    <source>
        <dbReference type="EMBL" id="EGD76153.1"/>
    </source>
</evidence>
<reference evidence="8" key="1">
    <citation type="submission" date="2009-08" db="EMBL/GenBank/DDBJ databases">
        <title>Annotation of Salpingoeca rosetta.</title>
        <authorList>
            <consortium name="The Broad Institute Genome Sequencing Platform"/>
            <person name="Russ C."/>
            <person name="Cuomo C."/>
            <person name="Burger G."/>
            <person name="Gray M.W."/>
            <person name="Holland P.W.H."/>
            <person name="King N."/>
            <person name="Lang F.B.F."/>
            <person name="Roger A.J."/>
            <person name="Ruiz-Trillo I."/>
            <person name="Young S.K."/>
            <person name="Zeng Q."/>
            <person name="Gargeya S."/>
            <person name="Alvarado L."/>
            <person name="Berlin A."/>
            <person name="Chapman S.B."/>
            <person name="Chen Z."/>
            <person name="Freedman E."/>
            <person name="Gellesch M."/>
            <person name="Goldberg J."/>
            <person name="Griggs A."/>
            <person name="Gujja S."/>
            <person name="Heilman E."/>
            <person name="Heiman D."/>
            <person name="Howarth C."/>
            <person name="Mehta T."/>
            <person name="Neiman D."/>
            <person name="Pearson M."/>
            <person name="Roberts A."/>
            <person name="Saif S."/>
            <person name="Shea T."/>
            <person name="Shenoy N."/>
            <person name="Sisk P."/>
            <person name="Stolte C."/>
            <person name="Sykes S."/>
            <person name="White J."/>
            <person name="Yandava C."/>
            <person name="Haas B."/>
            <person name="Nusbaum C."/>
            <person name="Birren B."/>
        </authorList>
    </citation>
    <scope>NUCLEOTIDE SEQUENCE [LARGE SCALE GENOMIC DNA]</scope>
    <source>
        <strain evidence="8">ATCC 50818</strain>
    </source>
</reference>
<comment type="function">
    <text evidence="6">Component of the Mediator complex, a coactivator involved in the regulated transcription of nearly all RNA polymerase II-dependent genes. Mediator functions as a bridge to convey information from gene-specific regulatory proteins to the basal RNA polymerase II transcription machinery. Mediator is recruited to promoters by direct interactions with regulatory proteins and serves as a scaffold for the assembly of a functional preinitiation complex with RNA polymerase II and the general transcription factors.</text>
</comment>
<accession>F2TXP4</accession>
<dbReference type="OrthoDB" id="344220at2759"/>
<evidence type="ECO:0000256" key="6">
    <source>
        <dbReference type="RuleBase" id="RU364143"/>
    </source>
</evidence>